<dbReference type="EMBL" id="VSRR010031193">
    <property type="protein sequence ID" value="MPC70475.1"/>
    <property type="molecule type" value="Genomic_DNA"/>
</dbReference>
<feature type="compositionally biased region" description="Polar residues" evidence="1">
    <location>
        <begin position="1"/>
        <end position="11"/>
    </location>
</feature>
<evidence type="ECO:0000256" key="1">
    <source>
        <dbReference type="SAM" id="MobiDB-lite"/>
    </source>
</evidence>
<keyword evidence="3" id="KW-1185">Reference proteome</keyword>
<comment type="caution">
    <text evidence="2">The sequence shown here is derived from an EMBL/GenBank/DDBJ whole genome shotgun (WGS) entry which is preliminary data.</text>
</comment>
<reference evidence="2 3" key="1">
    <citation type="submission" date="2019-05" db="EMBL/GenBank/DDBJ databases">
        <title>Another draft genome of Portunus trituberculatus and its Hox gene families provides insights of decapod evolution.</title>
        <authorList>
            <person name="Jeong J.-H."/>
            <person name="Song I."/>
            <person name="Kim S."/>
            <person name="Choi T."/>
            <person name="Kim D."/>
            <person name="Ryu S."/>
            <person name="Kim W."/>
        </authorList>
    </citation>
    <scope>NUCLEOTIDE SEQUENCE [LARGE SCALE GENOMIC DNA]</scope>
    <source>
        <tissue evidence="2">Muscle</tissue>
    </source>
</reference>
<organism evidence="2 3">
    <name type="scientific">Portunus trituberculatus</name>
    <name type="common">Swimming crab</name>
    <name type="synonym">Neptunus trituberculatus</name>
    <dbReference type="NCBI Taxonomy" id="210409"/>
    <lineage>
        <taxon>Eukaryota</taxon>
        <taxon>Metazoa</taxon>
        <taxon>Ecdysozoa</taxon>
        <taxon>Arthropoda</taxon>
        <taxon>Crustacea</taxon>
        <taxon>Multicrustacea</taxon>
        <taxon>Malacostraca</taxon>
        <taxon>Eumalacostraca</taxon>
        <taxon>Eucarida</taxon>
        <taxon>Decapoda</taxon>
        <taxon>Pleocyemata</taxon>
        <taxon>Brachyura</taxon>
        <taxon>Eubrachyura</taxon>
        <taxon>Portunoidea</taxon>
        <taxon>Portunidae</taxon>
        <taxon>Portuninae</taxon>
        <taxon>Portunus</taxon>
    </lineage>
</organism>
<proteinExistence type="predicted"/>
<gene>
    <name evidence="2" type="ORF">E2C01_064724</name>
</gene>
<dbReference type="Proteomes" id="UP000324222">
    <property type="component" value="Unassembled WGS sequence"/>
</dbReference>
<protein>
    <submittedName>
        <fullName evidence="2">Uncharacterized protein</fullName>
    </submittedName>
</protein>
<accession>A0A5B7HLL4</accession>
<name>A0A5B7HLL4_PORTR</name>
<evidence type="ECO:0000313" key="2">
    <source>
        <dbReference type="EMBL" id="MPC70475.1"/>
    </source>
</evidence>
<feature type="region of interest" description="Disordered" evidence="1">
    <location>
        <begin position="1"/>
        <end position="36"/>
    </location>
</feature>
<evidence type="ECO:0000313" key="3">
    <source>
        <dbReference type="Proteomes" id="UP000324222"/>
    </source>
</evidence>
<sequence length="95" mass="10981">MDQHHFASSQTHRPEPPYQLPRSRQNNHWHRTLEGGQGHRIVTLIDSQHEGQIANTQSQHRAKETAMMDARLAVLFLLSWMTLAQQDISKTGQYP</sequence>
<dbReference type="AlphaFoldDB" id="A0A5B7HLL4"/>